<keyword evidence="4" id="KW-1185">Reference proteome</keyword>
<evidence type="ECO:0000256" key="1">
    <source>
        <dbReference type="SAM" id="SignalP"/>
    </source>
</evidence>
<dbReference type="Pfam" id="PF04314">
    <property type="entry name" value="PCuAC"/>
    <property type="match status" value="1"/>
</dbReference>
<reference evidence="4 5" key="1">
    <citation type="submission" date="2018-09" db="EMBL/GenBank/DDBJ databases">
        <title>Streptomyces sp. nov. DS1-2, an endophytic actinomycete isolated from roots of Dendrobium scabrilingue.</title>
        <authorList>
            <person name="Kuncharoen N."/>
            <person name="Kudo T."/>
            <person name="Ohkuma M."/>
            <person name="Yuki M."/>
            <person name="Tanasupawat S."/>
        </authorList>
    </citation>
    <scope>NUCLEOTIDE SEQUENCE [LARGE SCALE GENOMIC DNA]</scope>
    <source>
        <strain evidence="2 5">AZ1-7</strain>
        <strain evidence="3 4">DS1-2</strain>
    </source>
</reference>
<dbReference type="RefSeq" id="WP_120695621.1">
    <property type="nucleotide sequence ID" value="NZ_RBDX01000016.1"/>
</dbReference>
<evidence type="ECO:0000313" key="3">
    <source>
        <dbReference type="EMBL" id="RKN26747.1"/>
    </source>
</evidence>
<dbReference type="EMBL" id="RBDX01000016">
    <property type="protein sequence ID" value="RKN07235.1"/>
    <property type="molecule type" value="Genomic_DNA"/>
</dbReference>
<dbReference type="SUPFAM" id="SSF110087">
    <property type="entry name" value="DR1885-like metal-binding protein"/>
    <property type="match status" value="1"/>
</dbReference>
<dbReference type="OrthoDB" id="9796962at2"/>
<keyword evidence="1" id="KW-0732">Signal</keyword>
<dbReference type="Proteomes" id="UP000268652">
    <property type="component" value="Unassembled WGS sequence"/>
</dbReference>
<sequence length="157" mass="15667">MRGRAAAVALTAAFALSACGGGDGNGNGNGGDDAASPPDLSARGAFIPEPATADLAAAFLTVENAGGTDDALTSVTSDIAGTVEIHETVDNAMRQVDALPVPAGGELDLARGGNHVMLMDLTSQPVEGDTVTLELHFETSDPIALDVPVESATHTGE</sequence>
<dbReference type="PANTHER" id="PTHR36302:SF1">
    <property type="entry name" value="COPPER CHAPERONE PCU(A)C"/>
    <property type="match status" value="1"/>
</dbReference>
<dbReference type="Gene3D" id="2.60.40.1890">
    <property type="entry name" value="PCu(A)C copper chaperone"/>
    <property type="match status" value="1"/>
</dbReference>
<feature type="chain" id="PRO_5039378330" evidence="1">
    <location>
        <begin position="21"/>
        <end position="157"/>
    </location>
</feature>
<protein>
    <submittedName>
        <fullName evidence="2">Copper chaperone PCu(A)C</fullName>
    </submittedName>
</protein>
<accession>A0A3A9W1X7</accession>
<evidence type="ECO:0000313" key="4">
    <source>
        <dbReference type="Proteomes" id="UP000268652"/>
    </source>
</evidence>
<organism evidence="2 5">
    <name type="scientific">Streptomyces radicis</name>
    <dbReference type="NCBI Taxonomy" id="1750517"/>
    <lineage>
        <taxon>Bacteria</taxon>
        <taxon>Bacillati</taxon>
        <taxon>Actinomycetota</taxon>
        <taxon>Actinomycetes</taxon>
        <taxon>Kitasatosporales</taxon>
        <taxon>Streptomycetaceae</taxon>
        <taxon>Streptomyces</taxon>
    </lineage>
</organism>
<dbReference type="EMBL" id="RBDY01000002">
    <property type="protein sequence ID" value="RKN26747.1"/>
    <property type="molecule type" value="Genomic_DNA"/>
</dbReference>
<dbReference type="Proteomes" id="UP000275024">
    <property type="component" value="Unassembled WGS sequence"/>
</dbReference>
<dbReference type="InterPro" id="IPR058248">
    <property type="entry name" value="Lxx211020-like"/>
</dbReference>
<evidence type="ECO:0000313" key="2">
    <source>
        <dbReference type="EMBL" id="RKN07235.1"/>
    </source>
</evidence>
<dbReference type="PANTHER" id="PTHR36302">
    <property type="entry name" value="BLR7088 PROTEIN"/>
    <property type="match status" value="1"/>
</dbReference>
<dbReference type="AlphaFoldDB" id="A0A3A9W1X7"/>
<evidence type="ECO:0000313" key="5">
    <source>
        <dbReference type="Proteomes" id="UP000275024"/>
    </source>
</evidence>
<dbReference type="PROSITE" id="PS51257">
    <property type="entry name" value="PROKAR_LIPOPROTEIN"/>
    <property type="match status" value="1"/>
</dbReference>
<gene>
    <name evidence="3" type="ORF">D7318_05200</name>
    <name evidence="2" type="ORF">D7319_19350</name>
</gene>
<comment type="caution">
    <text evidence="2">The sequence shown here is derived from an EMBL/GenBank/DDBJ whole genome shotgun (WGS) entry which is preliminary data.</text>
</comment>
<name>A0A3A9W1X7_9ACTN</name>
<dbReference type="InterPro" id="IPR036182">
    <property type="entry name" value="PCuAC_sf"/>
</dbReference>
<feature type="signal peptide" evidence="1">
    <location>
        <begin position="1"/>
        <end position="20"/>
    </location>
</feature>
<proteinExistence type="predicted"/>
<dbReference type="InterPro" id="IPR007410">
    <property type="entry name" value="LpqE-like"/>
</dbReference>